<organism evidence="6 7">
    <name type="scientific">Roseateles subflavus</name>
    <dbReference type="NCBI Taxonomy" id="3053353"/>
    <lineage>
        <taxon>Bacteria</taxon>
        <taxon>Pseudomonadati</taxon>
        <taxon>Pseudomonadota</taxon>
        <taxon>Betaproteobacteria</taxon>
        <taxon>Burkholderiales</taxon>
        <taxon>Sphaerotilaceae</taxon>
        <taxon>Roseateles</taxon>
    </lineage>
</organism>
<dbReference type="PANTHER" id="PTHR24567">
    <property type="entry name" value="CRP FAMILY TRANSCRIPTIONAL REGULATORY PROTEIN"/>
    <property type="match status" value="1"/>
</dbReference>
<protein>
    <submittedName>
        <fullName evidence="6">Crp/Fnr family transcriptional regulator</fullName>
    </submittedName>
</protein>
<dbReference type="Gene3D" id="1.10.10.10">
    <property type="entry name" value="Winged helix-like DNA-binding domain superfamily/Winged helix DNA-binding domain"/>
    <property type="match status" value="1"/>
</dbReference>
<keyword evidence="7" id="KW-1185">Reference proteome</keyword>
<evidence type="ECO:0000256" key="1">
    <source>
        <dbReference type="ARBA" id="ARBA00023015"/>
    </source>
</evidence>
<evidence type="ECO:0000313" key="7">
    <source>
        <dbReference type="Proteomes" id="UP001238603"/>
    </source>
</evidence>
<feature type="domain" description="HTH crp-type" evidence="5">
    <location>
        <begin position="172"/>
        <end position="242"/>
    </location>
</feature>
<reference evidence="6 7" key="1">
    <citation type="submission" date="2023-06" db="EMBL/GenBank/DDBJ databases">
        <title>Pelomonas sp. APW6 16S ribosomal RNA gene genome sequencing and assembly.</title>
        <authorList>
            <person name="Woo H."/>
        </authorList>
    </citation>
    <scope>NUCLEOTIDE SEQUENCE [LARGE SCALE GENOMIC DNA]</scope>
    <source>
        <strain evidence="6 7">APW6</strain>
    </source>
</reference>
<dbReference type="Gene3D" id="2.60.120.10">
    <property type="entry name" value="Jelly Rolls"/>
    <property type="match status" value="1"/>
</dbReference>
<gene>
    <name evidence="6" type="ORF">QRD43_08490</name>
</gene>
<dbReference type="PROSITE" id="PS50042">
    <property type="entry name" value="CNMP_BINDING_3"/>
    <property type="match status" value="1"/>
</dbReference>
<keyword evidence="3" id="KW-0804">Transcription</keyword>
<sequence length="250" mass="27358">MDTLDSRSLQSAHATVRPAGFDAGAVLCLPSDWAALLGAPALSTTELQALQGMATQHWVPAGSFVFTRQQPATQLYAVLDGSVGLGLARADEPFNLERTVRGPQWLDLASAWLGAEHAQDARVVNDARVVSLPLQPLRTLLMRQPALQERLLVALAGTVHSLTSVTHDLMHKDAERRLAAWLLQSCEPVSEREGRVALKERKRDIAAQLAITPETLSRMMRQLNRKGLIEVQGYQVRVLDLPALRELAGD</sequence>
<dbReference type="InterPro" id="IPR036390">
    <property type="entry name" value="WH_DNA-bd_sf"/>
</dbReference>
<evidence type="ECO:0000256" key="2">
    <source>
        <dbReference type="ARBA" id="ARBA00023125"/>
    </source>
</evidence>
<dbReference type="PANTHER" id="PTHR24567:SF74">
    <property type="entry name" value="HTH-TYPE TRANSCRIPTIONAL REGULATOR ARCR"/>
    <property type="match status" value="1"/>
</dbReference>
<dbReference type="InterPro" id="IPR014710">
    <property type="entry name" value="RmlC-like_jellyroll"/>
</dbReference>
<dbReference type="InterPro" id="IPR036388">
    <property type="entry name" value="WH-like_DNA-bd_sf"/>
</dbReference>
<dbReference type="SMART" id="SM00419">
    <property type="entry name" value="HTH_CRP"/>
    <property type="match status" value="1"/>
</dbReference>
<dbReference type="CDD" id="cd00038">
    <property type="entry name" value="CAP_ED"/>
    <property type="match status" value="1"/>
</dbReference>
<dbReference type="InterPro" id="IPR018490">
    <property type="entry name" value="cNMP-bd_dom_sf"/>
</dbReference>
<feature type="domain" description="Cyclic nucleotide-binding" evidence="4">
    <location>
        <begin position="48"/>
        <end position="158"/>
    </location>
</feature>
<dbReference type="SUPFAM" id="SSF46785">
    <property type="entry name" value="Winged helix' DNA-binding domain"/>
    <property type="match status" value="1"/>
</dbReference>
<dbReference type="EMBL" id="JASVDS010000002">
    <property type="protein sequence ID" value="MDL5031946.1"/>
    <property type="molecule type" value="Genomic_DNA"/>
</dbReference>
<proteinExistence type="predicted"/>
<accession>A0ABT7LK75</accession>
<name>A0ABT7LK75_9BURK</name>
<evidence type="ECO:0000313" key="6">
    <source>
        <dbReference type="EMBL" id="MDL5031946.1"/>
    </source>
</evidence>
<dbReference type="Proteomes" id="UP001238603">
    <property type="component" value="Unassembled WGS sequence"/>
</dbReference>
<evidence type="ECO:0000256" key="3">
    <source>
        <dbReference type="ARBA" id="ARBA00023163"/>
    </source>
</evidence>
<evidence type="ECO:0000259" key="4">
    <source>
        <dbReference type="PROSITE" id="PS50042"/>
    </source>
</evidence>
<keyword evidence="1" id="KW-0805">Transcription regulation</keyword>
<dbReference type="RefSeq" id="WP_285982052.1">
    <property type="nucleotide sequence ID" value="NZ_JASVDS010000002.1"/>
</dbReference>
<dbReference type="PROSITE" id="PS51063">
    <property type="entry name" value="HTH_CRP_2"/>
    <property type="match status" value="1"/>
</dbReference>
<dbReference type="Pfam" id="PF13545">
    <property type="entry name" value="HTH_Crp_2"/>
    <property type="match status" value="1"/>
</dbReference>
<dbReference type="InterPro" id="IPR012318">
    <property type="entry name" value="HTH_CRP"/>
</dbReference>
<dbReference type="SUPFAM" id="SSF51206">
    <property type="entry name" value="cAMP-binding domain-like"/>
    <property type="match status" value="1"/>
</dbReference>
<keyword evidence="2" id="KW-0238">DNA-binding</keyword>
<comment type="caution">
    <text evidence="6">The sequence shown here is derived from an EMBL/GenBank/DDBJ whole genome shotgun (WGS) entry which is preliminary data.</text>
</comment>
<dbReference type="InterPro" id="IPR050397">
    <property type="entry name" value="Env_Response_Regulators"/>
</dbReference>
<dbReference type="InterPro" id="IPR000595">
    <property type="entry name" value="cNMP-bd_dom"/>
</dbReference>
<evidence type="ECO:0000259" key="5">
    <source>
        <dbReference type="PROSITE" id="PS51063"/>
    </source>
</evidence>